<dbReference type="InterPro" id="IPR006674">
    <property type="entry name" value="HD_domain"/>
</dbReference>
<organism evidence="2 3">
    <name type="scientific">Terrilactibacillus tamarindi</name>
    <dbReference type="NCBI Taxonomy" id="2599694"/>
    <lineage>
        <taxon>Bacteria</taxon>
        <taxon>Bacillati</taxon>
        <taxon>Bacillota</taxon>
        <taxon>Bacilli</taxon>
        <taxon>Bacillales</taxon>
        <taxon>Bacillaceae</taxon>
        <taxon>Terrilactibacillus</taxon>
    </lineage>
</organism>
<reference evidence="2 3" key="1">
    <citation type="submission" date="2019-11" db="EMBL/GenBank/DDBJ databases">
        <title>Terrilactibacillus tamarindus sp. nov. BCM23-1 isolated from bark of Tamarindus indica.</title>
        <authorList>
            <person name="Kingkaew E."/>
            <person name="Tanasupawat S."/>
        </authorList>
    </citation>
    <scope>NUCLEOTIDE SEQUENCE [LARGE SCALE GENOMIC DNA]</scope>
    <source>
        <strain evidence="2 3">BCM23-1</strain>
    </source>
</reference>
<evidence type="ECO:0000313" key="2">
    <source>
        <dbReference type="EMBL" id="MTT30471.1"/>
    </source>
</evidence>
<comment type="caution">
    <text evidence="2">The sequence shown here is derived from an EMBL/GenBank/DDBJ whole genome shotgun (WGS) entry which is preliminary data.</text>
</comment>
<evidence type="ECO:0000313" key="3">
    <source>
        <dbReference type="Proteomes" id="UP000440978"/>
    </source>
</evidence>
<dbReference type="Pfam" id="PF01966">
    <property type="entry name" value="HD"/>
    <property type="match status" value="1"/>
</dbReference>
<protein>
    <submittedName>
        <fullName evidence="2">HD domain-containing protein</fullName>
    </submittedName>
</protein>
<dbReference type="CDD" id="cd00077">
    <property type="entry name" value="HDc"/>
    <property type="match status" value="1"/>
</dbReference>
<dbReference type="PANTHER" id="PTHR33594:SF1">
    <property type="entry name" value="HD_PDEASE DOMAIN-CONTAINING PROTEIN"/>
    <property type="match status" value="1"/>
</dbReference>
<dbReference type="RefSeq" id="WP_155215685.1">
    <property type="nucleotide sequence ID" value="NZ_WNHB01000001.1"/>
</dbReference>
<dbReference type="SUPFAM" id="SSF109604">
    <property type="entry name" value="HD-domain/PDEase-like"/>
    <property type="match status" value="1"/>
</dbReference>
<dbReference type="Gene3D" id="1.20.58.1910">
    <property type="match status" value="1"/>
</dbReference>
<dbReference type="SMART" id="SM00471">
    <property type="entry name" value="HDc"/>
    <property type="match status" value="1"/>
</dbReference>
<dbReference type="Proteomes" id="UP000440978">
    <property type="component" value="Unassembled WGS sequence"/>
</dbReference>
<evidence type="ECO:0000259" key="1">
    <source>
        <dbReference type="SMART" id="SM00471"/>
    </source>
</evidence>
<keyword evidence="3" id="KW-1185">Reference proteome</keyword>
<gene>
    <name evidence="2" type="ORF">GMB86_00390</name>
</gene>
<name>A0A6N8CL75_9BACI</name>
<accession>A0A6N8CL75</accession>
<dbReference type="OrthoDB" id="9797344at2"/>
<sequence>MSTKDIIKEAELYVKNELKKDHTGHDWWHIDRVRNMAMRIAEEEQANLFICEMASLLHDIADEKLNASESEGIQKVSHWLIEHHVDEKTKKHIMMIITQMSFKGGNRPPMTSIEGKVVQDADRLDAMGAIGIARALTFGGAKSRVLYDPSIQPRYELNERNYRSNDQTTLNHFYEKLFKLKDRMNTRLGKKMAIKRHERLERFVHEFLEEWEGLS</sequence>
<dbReference type="AlphaFoldDB" id="A0A6N8CL75"/>
<dbReference type="Gene3D" id="1.10.472.50">
    <property type="entry name" value="HD-domain/PDEase-like"/>
    <property type="match status" value="1"/>
</dbReference>
<feature type="domain" description="HD/PDEase" evidence="1">
    <location>
        <begin position="22"/>
        <end position="136"/>
    </location>
</feature>
<dbReference type="InterPro" id="IPR003607">
    <property type="entry name" value="HD/PDEase_dom"/>
</dbReference>
<dbReference type="PANTHER" id="PTHR33594">
    <property type="entry name" value="SUPERFAMILY HYDROLASE, PUTATIVE (AFU_ORTHOLOGUE AFUA_1G03035)-RELATED"/>
    <property type="match status" value="1"/>
</dbReference>
<proteinExistence type="predicted"/>
<dbReference type="EMBL" id="WNHB01000001">
    <property type="protein sequence ID" value="MTT30471.1"/>
    <property type="molecule type" value="Genomic_DNA"/>
</dbReference>